<accession>A0A9N8DHF1</accession>
<organism evidence="1 2">
    <name type="scientific">Seminavis robusta</name>
    <dbReference type="NCBI Taxonomy" id="568900"/>
    <lineage>
        <taxon>Eukaryota</taxon>
        <taxon>Sar</taxon>
        <taxon>Stramenopiles</taxon>
        <taxon>Ochrophyta</taxon>
        <taxon>Bacillariophyta</taxon>
        <taxon>Bacillariophyceae</taxon>
        <taxon>Bacillariophycidae</taxon>
        <taxon>Naviculales</taxon>
        <taxon>Naviculaceae</taxon>
        <taxon>Seminavis</taxon>
    </lineage>
</organism>
<proteinExistence type="predicted"/>
<evidence type="ECO:0000313" key="1">
    <source>
        <dbReference type="EMBL" id="CAB9501945.1"/>
    </source>
</evidence>
<dbReference type="EMBL" id="CAICTM010000122">
    <property type="protein sequence ID" value="CAB9501945.1"/>
    <property type="molecule type" value="Genomic_DNA"/>
</dbReference>
<keyword evidence="2" id="KW-1185">Reference proteome</keyword>
<name>A0A9N8DHF1_9STRA</name>
<gene>
    <name evidence="1" type="ORF">SEMRO_123_G059390.1</name>
</gene>
<comment type="caution">
    <text evidence="1">The sequence shown here is derived from an EMBL/GenBank/DDBJ whole genome shotgun (WGS) entry which is preliminary data.</text>
</comment>
<dbReference type="AlphaFoldDB" id="A0A9N8DHF1"/>
<dbReference type="Proteomes" id="UP001153069">
    <property type="component" value="Unassembled WGS sequence"/>
</dbReference>
<sequence length="159" mass="17212">MSSPTNGGIGLELRVTETSPHHLEMSVTTKWVLERAGTSIAAKGAGEEAPGGENNNGGLRVKKFQVAYGRGKSLLGVVAGSEEERSVLTFQEQNLQGIIALVDGGYNDEEQTSPERKMELATVEKYPLTIGSWTLPRQKHERPLRIEIITGALKSLLAE</sequence>
<evidence type="ECO:0000313" key="2">
    <source>
        <dbReference type="Proteomes" id="UP001153069"/>
    </source>
</evidence>
<protein>
    <submittedName>
        <fullName evidence="1">Uncharacterized protein</fullName>
    </submittedName>
</protein>
<reference evidence="1" key="1">
    <citation type="submission" date="2020-06" db="EMBL/GenBank/DDBJ databases">
        <authorList>
            <consortium name="Plant Systems Biology data submission"/>
        </authorList>
    </citation>
    <scope>NUCLEOTIDE SEQUENCE</scope>
    <source>
        <strain evidence="1">D6</strain>
    </source>
</reference>